<name>A0AAD2FYU7_9STRA</name>
<gene>
    <name evidence="2" type="ORF">CYCCA115_LOCUS16754</name>
</gene>
<feature type="compositionally biased region" description="Basic and acidic residues" evidence="1">
    <location>
        <begin position="268"/>
        <end position="277"/>
    </location>
</feature>
<feature type="region of interest" description="Disordered" evidence="1">
    <location>
        <begin position="659"/>
        <end position="710"/>
    </location>
</feature>
<dbReference type="EMBL" id="CAKOGP040001947">
    <property type="protein sequence ID" value="CAJ1957524.1"/>
    <property type="molecule type" value="Genomic_DNA"/>
</dbReference>
<dbReference type="Proteomes" id="UP001295423">
    <property type="component" value="Unassembled WGS sequence"/>
</dbReference>
<evidence type="ECO:0000256" key="1">
    <source>
        <dbReference type="SAM" id="MobiDB-lite"/>
    </source>
</evidence>
<feature type="compositionally biased region" description="Basic and acidic residues" evidence="1">
    <location>
        <begin position="147"/>
        <end position="163"/>
    </location>
</feature>
<sequence length="737" mass="80908">MSLGLARDSMLDLAEMARQVDDGEFKTSIEISAPVGSDNLVQISSSSHSKEGMEHASQQPTSTQKQAQSNPGFCSSTTKGAPVTTTTNDDLDFGETKTPDPSDNDEEDEKSSVASNSIDSDSALRSSTGSSASVAPSSVNGDDGESSSDKKKSKSKEDSKENTTGRYSGFHAVDYDDYYQDYTAYSENQAPKLLANKKTSKQPWWFCFAPWMNNSEDSDEEEDDEDEDEDETENEETFVDVNTTPPSTTITRSSSKEEDETSVGSDALGERLSDKNRQAVLARLRLAQPDEVNGGDNSNNSSSPSNDNTTTTNDDVHPSSPDPVNAKKGLLNGISIPPEVPTDDDDTTVHEEESSVAEPKKVRGILRQQSRMSRNNLLRASTSKQGASGDAARRRSLFPNYSETTPKKKNYNVTFSPMARVLSVKSQKDMEEDEKGGVWWQKSDYEEFRKTGRMITKAMLEGGSEIWLATNRSWQMPNQNRSTTLRQATTLSERQTNKQKDGLTKAEYENTRDKWWHSFGHSRRGLEHIASIDEGRQRQGNVRRAIRAVVEENKRQKAFFREDADKLRMVSLQNTTWARDLALAAGASDADAVHTNFDDESRKSREFYLLKFSRAQTSTTTGTTTKAVPKTMPAFMRPATSLQVQPNRLDANTMSQIRYRQTTDNKKKLVSVAPSSTSSSSSSSSSSNNKDTSAIQRTTSMAKKAAGYASGEEVGNMSAVLTGMGGLPKSATTVGGA</sequence>
<comment type="caution">
    <text evidence="2">The sequence shown here is derived from an EMBL/GenBank/DDBJ whole genome shotgun (WGS) entry which is preliminary data.</text>
</comment>
<feature type="compositionally biased region" description="Basic and acidic residues" evidence="1">
    <location>
        <begin position="347"/>
        <end position="361"/>
    </location>
</feature>
<feature type="compositionally biased region" description="Acidic residues" evidence="1">
    <location>
        <begin position="216"/>
        <end position="238"/>
    </location>
</feature>
<protein>
    <submittedName>
        <fullName evidence="2">Uncharacterized protein</fullName>
    </submittedName>
</protein>
<feature type="region of interest" description="Disordered" evidence="1">
    <location>
        <begin position="30"/>
        <end position="173"/>
    </location>
</feature>
<feature type="compositionally biased region" description="Low complexity" evidence="1">
    <location>
        <begin position="675"/>
        <end position="687"/>
    </location>
</feature>
<feature type="compositionally biased region" description="Polar residues" evidence="1">
    <location>
        <begin position="56"/>
        <end position="88"/>
    </location>
</feature>
<feature type="compositionally biased region" description="Polar residues" evidence="1">
    <location>
        <begin position="688"/>
        <end position="701"/>
    </location>
</feature>
<keyword evidence="3" id="KW-1185">Reference proteome</keyword>
<feature type="compositionally biased region" description="Polar residues" evidence="1">
    <location>
        <begin position="367"/>
        <end position="386"/>
    </location>
</feature>
<proteinExistence type="predicted"/>
<feature type="region of interest" description="Disordered" evidence="1">
    <location>
        <begin position="211"/>
        <end position="406"/>
    </location>
</feature>
<reference evidence="2" key="1">
    <citation type="submission" date="2023-08" db="EMBL/GenBank/DDBJ databases">
        <authorList>
            <person name="Audoor S."/>
            <person name="Bilcke G."/>
        </authorList>
    </citation>
    <scope>NUCLEOTIDE SEQUENCE</scope>
</reference>
<evidence type="ECO:0000313" key="3">
    <source>
        <dbReference type="Proteomes" id="UP001295423"/>
    </source>
</evidence>
<dbReference type="AlphaFoldDB" id="A0AAD2FYU7"/>
<accession>A0AAD2FYU7</accession>
<evidence type="ECO:0000313" key="2">
    <source>
        <dbReference type="EMBL" id="CAJ1957524.1"/>
    </source>
</evidence>
<feature type="compositionally biased region" description="Low complexity" evidence="1">
    <location>
        <begin position="296"/>
        <end position="313"/>
    </location>
</feature>
<organism evidence="2 3">
    <name type="scientific">Cylindrotheca closterium</name>
    <dbReference type="NCBI Taxonomy" id="2856"/>
    <lineage>
        <taxon>Eukaryota</taxon>
        <taxon>Sar</taxon>
        <taxon>Stramenopiles</taxon>
        <taxon>Ochrophyta</taxon>
        <taxon>Bacillariophyta</taxon>
        <taxon>Bacillariophyceae</taxon>
        <taxon>Bacillariophycidae</taxon>
        <taxon>Bacillariales</taxon>
        <taxon>Bacillariaceae</taxon>
        <taxon>Cylindrotheca</taxon>
    </lineage>
</organism>
<feature type="compositionally biased region" description="Low complexity" evidence="1">
    <location>
        <begin position="112"/>
        <end position="138"/>
    </location>
</feature>
<feature type="compositionally biased region" description="Low complexity" evidence="1">
    <location>
        <begin position="243"/>
        <end position="253"/>
    </location>
</feature>